<dbReference type="GO" id="GO:0008936">
    <property type="term" value="F:nicotinamidase activity"/>
    <property type="evidence" value="ECO:0007669"/>
    <property type="project" value="UniProtKB-EC"/>
</dbReference>
<comment type="similarity">
    <text evidence="1">Belongs to the isochorismatase family.</text>
</comment>
<evidence type="ECO:0000259" key="8">
    <source>
        <dbReference type="Pfam" id="PF00857"/>
    </source>
</evidence>
<keyword evidence="10" id="KW-1185">Reference proteome</keyword>
<dbReference type="SUPFAM" id="SSF52499">
    <property type="entry name" value="Isochorismatase-like hydrolases"/>
    <property type="match status" value="1"/>
</dbReference>
<dbReference type="EC" id="3.5.1.19" evidence="6"/>
<dbReference type="InterPro" id="IPR036380">
    <property type="entry name" value="Isochorismatase-like_sf"/>
</dbReference>
<evidence type="ECO:0000256" key="6">
    <source>
        <dbReference type="ARBA" id="ARBA00039017"/>
    </source>
</evidence>
<evidence type="ECO:0000256" key="1">
    <source>
        <dbReference type="ARBA" id="ARBA00006336"/>
    </source>
</evidence>
<evidence type="ECO:0000256" key="5">
    <source>
        <dbReference type="ARBA" id="ARBA00037900"/>
    </source>
</evidence>
<dbReference type="Pfam" id="PF00857">
    <property type="entry name" value="Isochorismatase"/>
    <property type="match status" value="1"/>
</dbReference>
<dbReference type="InterPro" id="IPR052347">
    <property type="entry name" value="Isochorismatase_Nicotinamidase"/>
</dbReference>
<dbReference type="PANTHER" id="PTHR11080:SF2">
    <property type="entry name" value="LD05707P"/>
    <property type="match status" value="1"/>
</dbReference>
<keyword evidence="3" id="KW-0479">Metal-binding</keyword>
<accession>A0A7I9VRU2</accession>
<dbReference type="AlphaFoldDB" id="A0A7I9VRU2"/>
<reference evidence="10" key="1">
    <citation type="journal article" date="2020" name="Appl. Environ. Microbiol.">
        <title>Diazotrophic Anaeromyxobacter Isolates from Soils.</title>
        <authorList>
            <person name="Masuda Y."/>
            <person name="Yamanaka H."/>
            <person name="Xu Z.X."/>
            <person name="Shiratori Y."/>
            <person name="Aono T."/>
            <person name="Amachi S."/>
            <person name="Senoo K."/>
            <person name="Itoh H."/>
        </authorList>
    </citation>
    <scope>NUCLEOTIDE SEQUENCE [LARGE SCALE GENOMIC DNA]</scope>
    <source>
        <strain evidence="10">R267</strain>
    </source>
</reference>
<evidence type="ECO:0000256" key="3">
    <source>
        <dbReference type="ARBA" id="ARBA00022723"/>
    </source>
</evidence>
<proteinExistence type="inferred from homology"/>
<evidence type="ECO:0000256" key="2">
    <source>
        <dbReference type="ARBA" id="ARBA00022642"/>
    </source>
</evidence>
<comment type="pathway">
    <text evidence="5">Cofactor biosynthesis; nicotinate biosynthesis; nicotinate from nicotinamide: step 1/1.</text>
</comment>
<evidence type="ECO:0000313" key="9">
    <source>
        <dbReference type="EMBL" id="GEJ59152.1"/>
    </source>
</evidence>
<organism evidence="9 10">
    <name type="scientific">Anaeromyxobacter diazotrophicus</name>
    <dbReference type="NCBI Taxonomy" id="2590199"/>
    <lineage>
        <taxon>Bacteria</taxon>
        <taxon>Pseudomonadati</taxon>
        <taxon>Myxococcota</taxon>
        <taxon>Myxococcia</taxon>
        <taxon>Myxococcales</taxon>
        <taxon>Cystobacterineae</taxon>
        <taxon>Anaeromyxobacteraceae</taxon>
        <taxon>Anaeromyxobacter</taxon>
    </lineage>
</organism>
<gene>
    <name evidence="9" type="ORF">AMYX_38930</name>
</gene>
<dbReference type="InterPro" id="IPR000868">
    <property type="entry name" value="Isochorismatase-like_dom"/>
</dbReference>
<dbReference type="Gene3D" id="3.40.50.850">
    <property type="entry name" value="Isochorismatase-like"/>
    <property type="match status" value="1"/>
</dbReference>
<dbReference type="Proteomes" id="UP000503640">
    <property type="component" value="Unassembled WGS sequence"/>
</dbReference>
<protein>
    <recommendedName>
        <fullName evidence="6">nicotinamidase</fullName>
        <ecNumber evidence="6">3.5.1.19</ecNumber>
    </recommendedName>
    <alternativeName>
        <fullName evidence="7">Nicotinamide deamidase</fullName>
    </alternativeName>
</protein>
<dbReference type="GO" id="GO:0046872">
    <property type="term" value="F:metal ion binding"/>
    <property type="evidence" value="ECO:0007669"/>
    <property type="project" value="UniProtKB-KW"/>
</dbReference>
<dbReference type="RefSeq" id="WP_176068390.1">
    <property type="nucleotide sequence ID" value="NZ_BJTG01000011.1"/>
</dbReference>
<dbReference type="CDD" id="cd01011">
    <property type="entry name" value="nicotinamidase"/>
    <property type="match status" value="1"/>
</dbReference>
<keyword evidence="2" id="KW-0662">Pyridine nucleotide biosynthesis</keyword>
<dbReference type="PANTHER" id="PTHR11080">
    <property type="entry name" value="PYRAZINAMIDASE/NICOTINAMIDASE"/>
    <property type="match status" value="1"/>
</dbReference>
<evidence type="ECO:0000256" key="7">
    <source>
        <dbReference type="ARBA" id="ARBA00043224"/>
    </source>
</evidence>
<comment type="caution">
    <text evidence="9">The sequence shown here is derived from an EMBL/GenBank/DDBJ whole genome shotgun (WGS) entry which is preliminary data.</text>
</comment>
<evidence type="ECO:0000313" key="10">
    <source>
        <dbReference type="Proteomes" id="UP000503640"/>
    </source>
</evidence>
<evidence type="ECO:0000256" key="4">
    <source>
        <dbReference type="ARBA" id="ARBA00022801"/>
    </source>
</evidence>
<dbReference type="GO" id="GO:0019363">
    <property type="term" value="P:pyridine nucleotide biosynthetic process"/>
    <property type="evidence" value="ECO:0007669"/>
    <property type="project" value="UniProtKB-KW"/>
</dbReference>
<keyword evidence="4" id="KW-0378">Hydrolase</keyword>
<feature type="domain" description="Isochorismatase-like" evidence="8">
    <location>
        <begin position="9"/>
        <end position="192"/>
    </location>
</feature>
<dbReference type="EMBL" id="BJTG01000011">
    <property type="protein sequence ID" value="GEJ59152.1"/>
    <property type="molecule type" value="Genomic_DNA"/>
</dbReference>
<sequence length="213" mass="23028">MRLDPARDALLVVDLQHDFLPGGALAVPGGDEVVAPIARLAPAFPTVVATQDFHPPGHVSFASAHPGHRPYESLARPQGAQELWPDHCVQGTRGAALHEGLPDRALTLVLRKGTRREVDSYSAFRENAGPDGRRPTTGLAAWLEARGVRRVFVCGLARDFCVRWSALDAAEAGFEACVVDDLTRAVFPERRAEVDAAFARAGVRLVAGRELER</sequence>
<name>A0A7I9VRU2_9BACT</name>